<dbReference type="SUPFAM" id="SSF140931">
    <property type="entry name" value="Fic-like"/>
    <property type="match status" value="1"/>
</dbReference>
<dbReference type="EMBL" id="SNYS01000005">
    <property type="protein sequence ID" value="TDQ71113.1"/>
    <property type="molecule type" value="Genomic_DNA"/>
</dbReference>
<dbReference type="InterPro" id="IPR040198">
    <property type="entry name" value="Fido_containing"/>
</dbReference>
<dbReference type="AlphaFoldDB" id="A0A484F6P4"/>
<evidence type="ECO:0000313" key="3">
    <source>
        <dbReference type="Proteomes" id="UP000294855"/>
    </source>
</evidence>
<proteinExistence type="predicted"/>
<dbReference type="PANTHER" id="PTHR13504">
    <property type="entry name" value="FIDO DOMAIN-CONTAINING PROTEIN DDB_G0283145"/>
    <property type="match status" value="1"/>
</dbReference>
<dbReference type="Proteomes" id="UP000294855">
    <property type="component" value="Unassembled WGS sequence"/>
</dbReference>
<dbReference type="Pfam" id="PF02661">
    <property type="entry name" value="Fic"/>
    <property type="match status" value="1"/>
</dbReference>
<dbReference type="PROSITE" id="PS51459">
    <property type="entry name" value="FIDO"/>
    <property type="match status" value="1"/>
</dbReference>
<organism evidence="2 3">
    <name type="scientific">Methanimicrococcus blatticola</name>
    <dbReference type="NCBI Taxonomy" id="91560"/>
    <lineage>
        <taxon>Archaea</taxon>
        <taxon>Methanobacteriati</taxon>
        <taxon>Methanobacteriota</taxon>
        <taxon>Stenosarchaea group</taxon>
        <taxon>Methanomicrobia</taxon>
        <taxon>Methanosarcinales</taxon>
        <taxon>Methanosarcinaceae</taxon>
        <taxon>Methanimicrococcus</taxon>
    </lineage>
</organism>
<protein>
    <submittedName>
        <fullName evidence="2">Fic family protein</fullName>
    </submittedName>
</protein>
<keyword evidence="3" id="KW-1185">Reference proteome</keyword>
<reference evidence="2 3" key="1">
    <citation type="submission" date="2019-03" db="EMBL/GenBank/DDBJ databases">
        <title>Genomic Encyclopedia of Type Strains, Phase IV (KMG-IV): sequencing the most valuable type-strain genomes for metagenomic binning, comparative biology and taxonomic classification.</title>
        <authorList>
            <person name="Goeker M."/>
        </authorList>
    </citation>
    <scope>NUCLEOTIDE SEQUENCE [LARGE SCALE GENOMIC DNA]</scope>
    <source>
        <strain evidence="2 3">DSM 13328</strain>
    </source>
</reference>
<dbReference type="Gene3D" id="1.10.3290.10">
    <property type="entry name" value="Fido-like domain"/>
    <property type="match status" value="1"/>
</dbReference>
<comment type="caution">
    <text evidence="2">The sequence shown here is derived from an EMBL/GenBank/DDBJ whole genome shotgun (WGS) entry which is preliminary data.</text>
</comment>
<name>A0A484F6P4_9EURY</name>
<dbReference type="InterPro" id="IPR003812">
    <property type="entry name" value="Fido"/>
</dbReference>
<feature type="domain" description="Fido" evidence="1">
    <location>
        <begin position="160"/>
        <end position="318"/>
    </location>
</feature>
<evidence type="ECO:0000259" key="1">
    <source>
        <dbReference type="PROSITE" id="PS51459"/>
    </source>
</evidence>
<dbReference type="PANTHER" id="PTHR13504:SF38">
    <property type="entry name" value="FIDO DOMAIN-CONTAINING PROTEIN"/>
    <property type="match status" value="1"/>
</dbReference>
<gene>
    <name evidence="2" type="ORF">C7391_0213</name>
</gene>
<evidence type="ECO:0000313" key="2">
    <source>
        <dbReference type="EMBL" id="TDQ71113.1"/>
    </source>
</evidence>
<dbReference type="InterPro" id="IPR036597">
    <property type="entry name" value="Fido-like_dom_sf"/>
</dbReference>
<accession>A0A484F6P4</accession>
<sequence>MVTKLILFDTYLYQLFFLFVMEPKNLTQMLTDKNTFSFSKLKYKYGEENFSEYLTILSDFFYRKVPLENFSGQKFVYSPAQVQIVSQSLKQLMRNYSGEKYGMKAMEDEIISTLSIEKIDTKRESVREILNGKAPQSQNEEKAYGIKRGLDFISDPANQITVENLRKLYQITINDFLEPDVKLPPDLLYRNDAVYVVGSSGHSVHSGLAVEKLPAYINQLIRFIDDDHDEIDQVLKSAMIHYDFAYIHPYFDGNGRMARLLQLWYLVQKGYTSALFIPFSLFINQNKTGYYKSFKLISENQTETGIPDMTPFLHFFTQNVFSQFENYNVNEDLLMRFKTVLEAGQMTKKEQELFQFVLSHYGTNEFSTKDLEKDYRNVAYATVRTFVLKFEEMGLLKSHKYGARVKYSIKE</sequence>